<dbReference type="AlphaFoldDB" id="A0A7W7ZM28"/>
<dbReference type="InterPro" id="IPR050259">
    <property type="entry name" value="SDR"/>
</dbReference>
<dbReference type="Gene3D" id="3.40.50.720">
    <property type="entry name" value="NAD(P)-binding Rossmann-like Domain"/>
    <property type="match status" value="1"/>
</dbReference>
<dbReference type="RefSeq" id="WP_184252236.1">
    <property type="nucleotide sequence ID" value="NZ_JACHIO010000001.1"/>
</dbReference>
<comment type="similarity">
    <text evidence="1">Belongs to the short-chain dehydrogenases/reductases (SDR) family.</text>
</comment>
<dbReference type="PANTHER" id="PTHR42879:SF2">
    <property type="entry name" value="3-OXOACYL-[ACYL-CARRIER-PROTEIN] REDUCTASE FABG"/>
    <property type="match status" value="1"/>
</dbReference>
<evidence type="ECO:0000313" key="2">
    <source>
        <dbReference type="EMBL" id="MBB5061676.1"/>
    </source>
</evidence>
<dbReference type="InterPro" id="IPR002347">
    <property type="entry name" value="SDR_fam"/>
</dbReference>
<evidence type="ECO:0000256" key="1">
    <source>
        <dbReference type="ARBA" id="ARBA00006484"/>
    </source>
</evidence>
<reference evidence="2 3" key="1">
    <citation type="submission" date="2020-08" db="EMBL/GenBank/DDBJ databases">
        <title>Genomic Encyclopedia of Type Strains, Phase IV (KMG-V): Genome sequencing to study the core and pangenomes of soil and plant-associated prokaryotes.</title>
        <authorList>
            <person name="Whitman W."/>
        </authorList>
    </citation>
    <scope>NUCLEOTIDE SEQUENCE [LARGE SCALE GENOMIC DNA]</scope>
    <source>
        <strain evidence="2 3">X5P3</strain>
    </source>
</reference>
<dbReference type="SUPFAM" id="SSF51735">
    <property type="entry name" value="NAD(P)-binding Rossmann-fold domains"/>
    <property type="match status" value="1"/>
</dbReference>
<dbReference type="PRINTS" id="PR00081">
    <property type="entry name" value="GDHRDH"/>
</dbReference>
<organism evidence="2 3">
    <name type="scientific">Granulicella mallensis</name>
    <dbReference type="NCBI Taxonomy" id="940614"/>
    <lineage>
        <taxon>Bacteria</taxon>
        <taxon>Pseudomonadati</taxon>
        <taxon>Acidobacteriota</taxon>
        <taxon>Terriglobia</taxon>
        <taxon>Terriglobales</taxon>
        <taxon>Acidobacteriaceae</taxon>
        <taxon>Granulicella</taxon>
    </lineage>
</organism>
<accession>A0A7W7ZM28</accession>
<protein>
    <submittedName>
        <fullName evidence="2">3-oxoacyl-[acyl-carrier protein] reductase</fullName>
        <ecNumber evidence="2">1.1.1.100</ecNumber>
    </submittedName>
</protein>
<sequence length="259" mass="28175">MDLRLDNQVVFVAGSSRGIGRAIAAALLEEGARVVLTGRDETSLRSTQIELTTPINQDRILAIRGDFADAATISRALERTVHHFGRIDHLIANLGTGSGKPGWDQPEEEWERLFELNFFASTRLTQAVLPDLLSNPNGGSILYISSIVAIEATPAPLPYSAAKAALVNYSKNLARQLGSKKIRVNTIAPGNIYFPGGSWERHLNTRRESVEAMLHNEVPQQRFGTPEEIASLAVYLCSPQAAFATGSCYVMDGGQTRSL</sequence>
<name>A0A7W7ZM28_9BACT</name>
<proteinExistence type="inferred from homology"/>
<dbReference type="Proteomes" id="UP000584867">
    <property type="component" value="Unassembled WGS sequence"/>
</dbReference>
<gene>
    <name evidence="2" type="ORF">HDF15_000001</name>
</gene>
<dbReference type="Pfam" id="PF13561">
    <property type="entry name" value="adh_short_C2"/>
    <property type="match status" value="1"/>
</dbReference>
<dbReference type="EC" id="1.1.1.100" evidence="2"/>
<keyword evidence="2" id="KW-0560">Oxidoreductase</keyword>
<dbReference type="GO" id="GO:0004316">
    <property type="term" value="F:3-oxoacyl-[acyl-carrier-protein] reductase (NADPH) activity"/>
    <property type="evidence" value="ECO:0007669"/>
    <property type="project" value="UniProtKB-EC"/>
</dbReference>
<dbReference type="PRINTS" id="PR00080">
    <property type="entry name" value="SDRFAMILY"/>
</dbReference>
<evidence type="ECO:0000313" key="3">
    <source>
        <dbReference type="Proteomes" id="UP000584867"/>
    </source>
</evidence>
<dbReference type="PANTHER" id="PTHR42879">
    <property type="entry name" value="3-OXOACYL-(ACYL-CARRIER-PROTEIN) REDUCTASE"/>
    <property type="match status" value="1"/>
</dbReference>
<dbReference type="FunFam" id="3.40.50.720:FF:000084">
    <property type="entry name" value="Short-chain dehydrogenase reductase"/>
    <property type="match status" value="1"/>
</dbReference>
<dbReference type="CDD" id="cd05233">
    <property type="entry name" value="SDR_c"/>
    <property type="match status" value="1"/>
</dbReference>
<dbReference type="InterPro" id="IPR036291">
    <property type="entry name" value="NAD(P)-bd_dom_sf"/>
</dbReference>
<comment type="caution">
    <text evidence="2">The sequence shown here is derived from an EMBL/GenBank/DDBJ whole genome shotgun (WGS) entry which is preliminary data.</text>
</comment>
<dbReference type="EMBL" id="JACHIO010000001">
    <property type="protein sequence ID" value="MBB5061676.1"/>
    <property type="molecule type" value="Genomic_DNA"/>
</dbReference>